<feature type="compositionally biased region" description="Basic and acidic residues" evidence="1">
    <location>
        <begin position="48"/>
        <end position="62"/>
    </location>
</feature>
<sequence>MSAPTDVTKAVTTMTEGVKKTEGAGSGHYANPCPHRDRRANRSSTSTDSRRSRSPRGYEPRRRYPPQGEYELRARVAELSKGVASIKEHVDEERVKKEEKTRKKWEKELLKEEARRREEEEERQKAEEAARREAKKQKKEEKAKQDTLIRAEMKKDVTLHAAMMMSEIKDDWLHQWKTSLLPAITCGAKEAKGEKKVVFVSDDEDESDYNTEGSETSVTQELSEKTERLCLSEKRKRQEDVKMEDSPRMGLPAKRTPHRQGVKQVVPSTRSTRSKSKAKGLRTQIPAKIRTPVKTPLSKLRKSKKTPQSGRLTPASKALARLKYRDAIIKEIKDCNVEELQRMCREESLHYEGKLDAIFDLAEHRAKQHFRREGDADLEVLRLTDLGEAEAEVSVDTEG</sequence>
<dbReference type="EMBL" id="BFEA01000269">
    <property type="protein sequence ID" value="GBG77523.1"/>
    <property type="molecule type" value="Genomic_DNA"/>
</dbReference>
<accession>A0A388L5P1</accession>
<dbReference type="Gramene" id="GBG77523">
    <property type="protein sequence ID" value="GBG77523"/>
    <property type="gene ID" value="CBR_g23967"/>
</dbReference>
<organism evidence="2 3">
    <name type="scientific">Chara braunii</name>
    <name type="common">Braun's stonewort</name>
    <dbReference type="NCBI Taxonomy" id="69332"/>
    <lineage>
        <taxon>Eukaryota</taxon>
        <taxon>Viridiplantae</taxon>
        <taxon>Streptophyta</taxon>
        <taxon>Charophyceae</taxon>
        <taxon>Charales</taxon>
        <taxon>Characeae</taxon>
        <taxon>Chara</taxon>
    </lineage>
</organism>
<gene>
    <name evidence="2" type="ORF">CBR_g23967</name>
</gene>
<feature type="compositionally biased region" description="Basic and acidic residues" evidence="1">
    <location>
        <begin position="222"/>
        <end position="247"/>
    </location>
</feature>
<protein>
    <submittedName>
        <fullName evidence="2">Uncharacterized protein</fullName>
    </submittedName>
</protein>
<proteinExistence type="predicted"/>
<comment type="caution">
    <text evidence="2">The sequence shown here is derived from an EMBL/GenBank/DDBJ whole genome shotgun (WGS) entry which is preliminary data.</text>
</comment>
<dbReference type="Proteomes" id="UP000265515">
    <property type="component" value="Unassembled WGS sequence"/>
</dbReference>
<evidence type="ECO:0000256" key="1">
    <source>
        <dbReference type="SAM" id="MobiDB-lite"/>
    </source>
</evidence>
<reference evidence="2 3" key="1">
    <citation type="journal article" date="2018" name="Cell">
        <title>The Chara Genome: Secondary Complexity and Implications for Plant Terrestrialization.</title>
        <authorList>
            <person name="Nishiyama T."/>
            <person name="Sakayama H."/>
            <person name="Vries J.D."/>
            <person name="Buschmann H."/>
            <person name="Saint-Marcoux D."/>
            <person name="Ullrich K.K."/>
            <person name="Haas F.B."/>
            <person name="Vanderstraeten L."/>
            <person name="Becker D."/>
            <person name="Lang D."/>
            <person name="Vosolsobe S."/>
            <person name="Rombauts S."/>
            <person name="Wilhelmsson P.K.I."/>
            <person name="Janitza P."/>
            <person name="Kern R."/>
            <person name="Heyl A."/>
            <person name="Rumpler F."/>
            <person name="Villalobos L.I.A.C."/>
            <person name="Clay J.M."/>
            <person name="Skokan R."/>
            <person name="Toyoda A."/>
            <person name="Suzuki Y."/>
            <person name="Kagoshima H."/>
            <person name="Schijlen E."/>
            <person name="Tajeshwar N."/>
            <person name="Catarino B."/>
            <person name="Hetherington A.J."/>
            <person name="Saltykova A."/>
            <person name="Bonnot C."/>
            <person name="Breuninger H."/>
            <person name="Symeonidi A."/>
            <person name="Radhakrishnan G.V."/>
            <person name="Van Nieuwerburgh F."/>
            <person name="Deforce D."/>
            <person name="Chang C."/>
            <person name="Karol K.G."/>
            <person name="Hedrich R."/>
            <person name="Ulvskov P."/>
            <person name="Glockner G."/>
            <person name="Delwiche C.F."/>
            <person name="Petrasek J."/>
            <person name="Van de Peer Y."/>
            <person name="Friml J."/>
            <person name="Beilby M."/>
            <person name="Dolan L."/>
            <person name="Kohara Y."/>
            <person name="Sugano S."/>
            <person name="Fujiyama A."/>
            <person name="Delaux P.-M."/>
            <person name="Quint M."/>
            <person name="TheiBen G."/>
            <person name="Hagemann M."/>
            <person name="Harholt J."/>
            <person name="Dunand C."/>
            <person name="Zachgo S."/>
            <person name="Langdale J."/>
            <person name="Maumus F."/>
            <person name="Straeten D.V.D."/>
            <person name="Gould S.B."/>
            <person name="Rensing S.A."/>
        </authorList>
    </citation>
    <scope>NUCLEOTIDE SEQUENCE [LARGE SCALE GENOMIC DNA]</scope>
    <source>
        <strain evidence="2 3">S276</strain>
    </source>
</reference>
<name>A0A388L5P1_CHABU</name>
<feature type="compositionally biased region" description="Polar residues" evidence="1">
    <location>
        <begin position="210"/>
        <end position="221"/>
    </location>
</feature>
<feature type="region of interest" description="Disordered" evidence="1">
    <location>
        <begin position="1"/>
        <end position="147"/>
    </location>
</feature>
<dbReference type="AlphaFoldDB" id="A0A388L5P1"/>
<feature type="region of interest" description="Disordered" evidence="1">
    <location>
        <begin position="202"/>
        <end position="282"/>
    </location>
</feature>
<keyword evidence="3" id="KW-1185">Reference proteome</keyword>
<feature type="compositionally biased region" description="Basic and acidic residues" evidence="1">
    <location>
        <begin position="86"/>
        <end position="147"/>
    </location>
</feature>
<feature type="region of interest" description="Disordered" evidence="1">
    <location>
        <begin position="295"/>
        <end position="314"/>
    </location>
</feature>
<evidence type="ECO:0000313" key="2">
    <source>
        <dbReference type="EMBL" id="GBG77523.1"/>
    </source>
</evidence>
<evidence type="ECO:0000313" key="3">
    <source>
        <dbReference type="Proteomes" id="UP000265515"/>
    </source>
</evidence>